<gene>
    <name evidence="1" type="ORF">UY98_C0023G0007</name>
</gene>
<sequence>MPTPLRKCLQKQYSAYMSNETFNGNGEKEEGERGKIIDLASKKPISEEAALQRMADTSPGTGRVTPDPAARRSMEMSVASDEAAEITAGFDNFTRLVGVLLNTKSSSRTLSRDIRAIRSTLEGKTLRELLNDIPDDKREWKEKLPQCHALVEKIIETIVTEQIAGLAIKIPDNAKTAMVNYMTASGI</sequence>
<reference evidence="1 2" key="1">
    <citation type="journal article" date="2015" name="Nature">
        <title>rRNA introns, odd ribosomes, and small enigmatic genomes across a large radiation of phyla.</title>
        <authorList>
            <person name="Brown C.T."/>
            <person name="Hug L.A."/>
            <person name="Thomas B.C."/>
            <person name="Sharon I."/>
            <person name="Castelle C.J."/>
            <person name="Singh A."/>
            <person name="Wilkins M.J."/>
            <person name="Williams K.H."/>
            <person name="Banfield J.F."/>
        </authorList>
    </citation>
    <scope>NUCLEOTIDE SEQUENCE [LARGE SCALE GENOMIC DNA]</scope>
</reference>
<accession>A0A0G2AZP0</accession>
<evidence type="ECO:0000313" key="2">
    <source>
        <dbReference type="Proteomes" id="UP000034789"/>
    </source>
</evidence>
<dbReference type="AlphaFoldDB" id="A0A0G2AZP0"/>
<comment type="caution">
    <text evidence="1">The sequence shown here is derived from an EMBL/GenBank/DDBJ whole genome shotgun (WGS) entry which is preliminary data.</text>
</comment>
<organism evidence="1 2">
    <name type="scientific">Candidatus Kaiserbacteria bacterium GW2011_GWA2_58_9</name>
    <dbReference type="NCBI Taxonomy" id="1618672"/>
    <lineage>
        <taxon>Bacteria</taxon>
        <taxon>Candidatus Kaiseribacteriota</taxon>
    </lineage>
</organism>
<dbReference type="Proteomes" id="UP000034789">
    <property type="component" value="Unassembled WGS sequence"/>
</dbReference>
<name>A0A0G2AZP0_9BACT</name>
<dbReference type="EMBL" id="LCSD01000023">
    <property type="protein sequence ID" value="KKW47077.1"/>
    <property type="molecule type" value="Genomic_DNA"/>
</dbReference>
<protein>
    <submittedName>
        <fullName evidence="1">Uncharacterized protein</fullName>
    </submittedName>
</protein>
<evidence type="ECO:0000313" key="1">
    <source>
        <dbReference type="EMBL" id="KKW47077.1"/>
    </source>
</evidence>
<proteinExistence type="predicted"/>